<feature type="compositionally biased region" description="Polar residues" evidence="1">
    <location>
        <begin position="1"/>
        <end position="14"/>
    </location>
</feature>
<accession>A0A9P5NBL1</accession>
<organism evidence="2 3">
    <name type="scientific">Gymnopilus junonius</name>
    <name type="common">Spectacular rustgill mushroom</name>
    <name type="synonym">Gymnopilus spectabilis subsp. junonius</name>
    <dbReference type="NCBI Taxonomy" id="109634"/>
    <lineage>
        <taxon>Eukaryota</taxon>
        <taxon>Fungi</taxon>
        <taxon>Dikarya</taxon>
        <taxon>Basidiomycota</taxon>
        <taxon>Agaricomycotina</taxon>
        <taxon>Agaricomycetes</taxon>
        <taxon>Agaricomycetidae</taxon>
        <taxon>Agaricales</taxon>
        <taxon>Agaricineae</taxon>
        <taxon>Hymenogastraceae</taxon>
        <taxon>Gymnopilus</taxon>
    </lineage>
</organism>
<name>A0A9P5NBL1_GYMJU</name>
<evidence type="ECO:0000313" key="3">
    <source>
        <dbReference type="Proteomes" id="UP000724874"/>
    </source>
</evidence>
<reference evidence="2" key="1">
    <citation type="submission" date="2020-11" db="EMBL/GenBank/DDBJ databases">
        <authorList>
            <consortium name="DOE Joint Genome Institute"/>
            <person name="Ahrendt S."/>
            <person name="Riley R."/>
            <person name="Andreopoulos W."/>
            <person name="LaButti K."/>
            <person name="Pangilinan J."/>
            <person name="Ruiz-duenas F.J."/>
            <person name="Barrasa J.M."/>
            <person name="Sanchez-Garcia M."/>
            <person name="Camarero S."/>
            <person name="Miyauchi S."/>
            <person name="Serrano A."/>
            <person name="Linde D."/>
            <person name="Babiker R."/>
            <person name="Drula E."/>
            <person name="Ayuso-Fernandez I."/>
            <person name="Pacheco R."/>
            <person name="Padilla G."/>
            <person name="Ferreira P."/>
            <person name="Barriuso J."/>
            <person name="Kellner H."/>
            <person name="Castanera R."/>
            <person name="Alfaro M."/>
            <person name="Ramirez L."/>
            <person name="Pisabarro A.G."/>
            <person name="Kuo A."/>
            <person name="Tritt A."/>
            <person name="Lipzen A."/>
            <person name="He G."/>
            <person name="Yan M."/>
            <person name="Ng V."/>
            <person name="Cullen D."/>
            <person name="Martin F."/>
            <person name="Rosso M.-N."/>
            <person name="Henrissat B."/>
            <person name="Hibbett D."/>
            <person name="Martinez A.T."/>
            <person name="Grigoriev I.V."/>
        </authorList>
    </citation>
    <scope>NUCLEOTIDE SEQUENCE</scope>
    <source>
        <strain evidence="2">AH 44721</strain>
    </source>
</reference>
<proteinExistence type="predicted"/>
<feature type="compositionally biased region" description="Polar residues" evidence="1">
    <location>
        <begin position="89"/>
        <end position="103"/>
    </location>
</feature>
<keyword evidence="3" id="KW-1185">Reference proteome</keyword>
<sequence>MSSNSGNPSKTTGQWHAAKGEIKHGLSRTFASSNLQQEGEADRQTGRSKIDAARGQKTDSGARYEGAGSDRASGWNEHQGRQPERGQWYDQQIDTGSTASTTIPGYAAGTGPDTPLGGDNSSYPGGDTTTGTRDPRFNAFAPGGVPMGPGPQGLQGDQPRQGNSATQSREVQQNMDEWNRNAF</sequence>
<comment type="caution">
    <text evidence="2">The sequence shown here is derived from an EMBL/GenBank/DDBJ whole genome shotgun (WGS) entry which is preliminary data.</text>
</comment>
<evidence type="ECO:0000256" key="1">
    <source>
        <dbReference type="SAM" id="MobiDB-lite"/>
    </source>
</evidence>
<feature type="region of interest" description="Disordered" evidence="1">
    <location>
        <begin position="1"/>
        <end position="183"/>
    </location>
</feature>
<dbReference type="AlphaFoldDB" id="A0A9P5NBL1"/>
<dbReference type="OrthoDB" id="9999611at2759"/>
<evidence type="ECO:0000313" key="2">
    <source>
        <dbReference type="EMBL" id="KAF8877235.1"/>
    </source>
</evidence>
<dbReference type="Proteomes" id="UP000724874">
    <property type="component" value="Unassembled WGS sequence"/>
</dbReference>
<protein>
    <submittedName>
        <fullName evidence="2">Uncharacterized protein</fullName>
    </submittedName>
</protein>
<gene>
    <name evidence="2" type="ORF">CPB84DRAFT_1795183</name>
</gene>
<dbReference type="EMBL" id="JADNYJ010000173">
    <property type="protein sequence ID" value="KAF8877235.1"/>
    <property type="molecule type" value="Genomic_DNA"/>
</dbReference>
<feature type="compositionally biased region" description="Basic and acidic residues" evidence="1">
    <location>
        <begin position="40"/>
        <end position="62"/>
    </location>
</feature>
<feature type="compositionally biased region" description="Polar residues" evidence="1">
    <location>
        <begin position="163"/>
        <end position="183"/>
    </location>
</feature>